<gene>
    <name evidence="1" type="ORF">DPMN_031478</name>
</gene>
<keyword evidence="2" id="KW-1185">Reference proteome</keyword>
<dbReference type="AlphaFoldDB" id="A0A9D4RJC9"/>
<evidence type="ECO:0000313" key="2">
    <source>
        <dbReference type="Proteomes" id="UP000828390"/>
    </source>
</evidence>
<dbReference type="EMBL" id="JAIWYP010000002">
    <property type="protein sequence ID" value="KAH3868335.1"/>
    <property type="molecule type" value="Genomic_DNA"/>
</dbReference>
<name>A0A9D4RJC9_DREPO</name>
<reference evidence="1" key="1">
    <citation type="journal article" date="2019" name="bioRxiv">
        <title>The Genome of the Zebra Mussel, Dreissena polymorpha: A Resource for Invasive Species Research.</title>
        <authorList>
            <person name="McCartney M.A."/>
            <person name="Auch B."/>
            <person name="Kono T."/>
            <person name="Mallez S."/>
            <person name="Zhang Y."/>
            <person name="Obille A."/>
            <person name="Becker A."/>
            <person name="Abrahante J.E."/>
            <person name="Garbe J."/>
            <person name="Badalamenti J.P."/>
            <person name="Herman A."/>
            <person name="Mangelson H."/>
            <person name="Liachko I."/>
            <person name="Sullivan S."/>
            <person name="Sone E.D."/>
            <person name="Koren S."/>
            <person name="Silverstein K.A.T."/>
            <person name="Beckman K.B."/>
            <person name="Gohl D.M."/>
        </authorList>
    </citation>
    <scope>NUCLEOTIDE SEQUENCE</scope>
    <source>
        <strain evidence="1">Duluth1</strain>
        <tissue evidence="1">Whole animal</tissue>
    </source>
</reference>
<proteinExistence type="predicted"/>
<organism evidence="1 2">
    <name type="scientific">Dreissena polymorpha</name>
    <name type="common">Zebra mussel</name>
    <name type="synonym">Mytilus polymorpha</name>
    <dbReference type="NCBI Taxonomy" id="45954"/>
    <lineage>
        <taxon>Eukaryota</taxon>
        <taxon>Metazoa</taxon>
        <taxon>Spiralia</taxon>
        <taxon>Lophotrochozoa</taxon>
        <taxon>Mollusca</taxon>
        <taxon>Bivalvia</taxon>
        <taxon>Autobranchia</taxon>
        <taxon>Heteroconchia</taxon>
        <taxon>Euheterodonta</taxon>
        <taxon>Imparidentia</taxon>
        <taxon>Neoheterodontei</taxon>
        <taxon>Myida</taxon>
        <taxon>Dreissenoidea</taxon>
        <taxon>Dreissenidae</taxon>
        <taxon>Dreissena</taxon>
    </lineage>
</organism>
<reference evidence="1" key="2">
    <citation type="submission" date="2020-11" db="EMBL/GenBank/DDBJ databases">
        <authorList>
            <person name="McCartney M.A."/>
            <person name="Auch B."/>
            <person name="Kono T."/>
            <person name="Mallez S."/>
            <person name="Becker A."/>
            <person name="Gohl D.M."/>
            <person name="Silverstein K.A.T."/>
            <person name="Koren S."/>
            <person name="Bechman K.B."/>
            <person name="Herman A."/>
            <person name="Abrahante J.E."/>
            <person name="Garbe J."/>
        </authorList>
    </citation>
    <scope>NUCLEOTIDE SEQUENCE</scope>
    <source>
        <strain evidence="1">Duluth1</strain>
        <tissue evidence="1">Whole animal</tissue>
    </source>
</reference>
<accession>A0A9D4RJC9</accession>
<evidence type="ECO:0000313" key="1">
    <source>
        <dbReference type="EMBL" id="KAH3868335.1"/>
    </source>
</evidence>
<protein>
    <submittedName>
        <fullName evidence="1">Uncharacterized protein</fullName>
    </submittedName>
</protein>
<dbReference type="Proteomes" id="UP000828390">
    <property type="component" value="Unassembled WGS sequence"/>
</dbReference>
<sequence>MHQNSSNRSEQCPLVVEDLQFEKGRNSPEGNKLQQARCRVNEVGHLKTRWFENFTSSTTIDRIFKRMMDAKLMFSTSLMTCVTL</sequence>
<comment type="caution">
    <text evidence="1">The sequence shown here is derived from an EMBL/GenBank/DDBJ whole genome shotgun (WGS) entry which is preliminary data.</text>
</comment>